<keyword evidence="3 7" id="KW-0862">Zinc</keyword>
<dbReference type="Gene3D" id="3.30.1490.190">
    <property type="match status" value="1"/>
</dbReference>
<dbReference type="PANTHER" id="PTHR33202:SF22">
    <property type="entry name" value="HYDROGEN PEROXIDE SENSITIVE REPRESSOR"/>
    <property type="match status" value="1"/>
</dbReference>
<evidence type="ECO:0008006" key="10">
    <source>
        <dbReference type="Google" id="ProtNLM"/>
    </source>
</evidence>
<evidence type="ECO:0000256" key="5">
    <source>
        <dbReference type="ARBA" id="ARBA00023125"/>
    </source>
</evidence>
<keyword evidence="7" id="KW-0479">Metal-binding</keyword>
<dbReference type="Proteomes" id="UP000005546">
    <property type="component" value="Unassembled WGS sequence"/>
</dbReference>
<keyword evidence="5" id="KW-0238">DNA-binding</keyword>
<dbReference type="InterPro" id="IPR043135">
    <property type="entry name" value="Fur_C"/>
</dbReference>
<dbReference type="Gene3D" id="1.10.10.10">
    <property type="entry name" value="Winged helix-like DNA-binding domain superfamily/Winged helix DNA-binding domain"/>
    <property type="match status" value="1"/>
</dbReference>
<dbReference type="PANTHER" id="PTHR33202">
    <property type="entry name" value="ZINC UPTAKE REGULATION PROTEIN"/>
    <property type="match status" value="1"/>
</dbReference>
<dbReference type="EMBL" id="AFBR01000084">
    <property type="protein sequence ID" value="EGG51318.1"/>
    <property type="molecule type" value="Genomic_DNA"/>
</dbReference>
<dbReference type="AlphaFoldDB" id="F3QXE6"/>
<evidence type="ECO:0000256" key="3">
    <source>
        <dbReference type="ARBA" id="ARBA00022833"/>
    </source>
</evidence>
<evidence type="ECO:0000313" key="8">
    <source>
        <dbReference type="EMBL" id="EGG51318.1"/>
    </source>
</evidence>
<keyword evidence="9" id="KW-1185">Reference proteome</keyword>
<dbReference type="Pfam" id="PF01475">
    <property type="entry name" value="FUR"/>
    <property type="match status" value="1"/>
</dbReference>
<evidence type="ECO:0000256" key="7">
    <source>
        <dbReference type="PIRSR" id="PIRSR602481-1"/>
    </source>
</evidence>
<evidence type="ECO:0000256" key="2">
    <source>
        <dbReference type="ARBA" id="ARBA00022491"/>
    </source>
</evidence>
<evidence type="ECO:0000256" key="6">
    <source>
        <dbReference type="ARBA" id="ARBA00023163"/>
    </source>
</evidence>
<comment type="cofactor">
    <cofactor evidence="7">
        <name>Zn(2+)</name>
        <dbReference type="ChEBI" id="CHEBI:29105"/>
    </cofactor>
    <text evidence="7">Binds 1 zinc ion per subunit.</text>
</comment>
<evidence type="ECO:0000313" key="9">
    <source>
        <dbReference type="Proteomes" id="UP000005546"/>
    </source>
</evidence>
<dbReference type="GO" id="GO:0045892">
    <property type="term" value="P:negative regulation of DNA-templated transcription"/>
    <property type="evidence" value="ECO:0007669"/>
    <property type="project" value="TreeGrafter"/>
</dbReference>
<dbReference type="GO" id="GO:0008270">
    <property type="term" value="F:zinc ion binding"/>
    <property type="evidence" value="ECO:0007669"/>
    <property type="project" value="TreeGrafter"/>
</dbReference>
<feature type="binding site" evidence="7">
    <location>
        <position position="125"/>
    </location>
    <ligand>
        <name>Zn(2+)</name>
        <dbReference type="ChEBI" id="CHEBI:29105"/>
    </ligand>
</feature>
<dbReference type="GO" id="GO:0000976">
    <property type="term" value="F:transcription cis-regulatory region binding"/>
    <property type="evidence" value="ECO:0007669"/>
    <property type="project" value="TreeGrafter"/>
</dbReference>
<dbReference type="GO" id="GO:1900376">
    <property type="term" value="P:regulation of secondary metabolite biosynthetic process"/>
    <property type="evidence" value="ECO:0007669"/>
    <property type="project" value="TreeGrafter"/>
</dbReference>
<dbReference type="GO" id="GO:0003700">
    <property type="term" value="F:DNA-binding transcription factor activity"/>
    <property type="evidence" value="ECO:0007669"/>
    <property type="project" value="InterPro"/>
</dbReference>
<keyword evidence="2" id="KW-0678">Repressor</keyword>
<dbReference type="InterPro" id="IPR036390">
    <property type="entry name" value="WH_DNA-bd_sf"/>
</dbReference>
<feature type="binding site" evidence="7">
    <location>
        <position position="164"/>
    </location>
    <ligand>
        <name>Zn(2+)</name>
        <dbReference type="ChEBI" id="CHEBI:29105"/>
    </ligand>
</feature>
<protein>
    <recommendedName>
        <fullName evidence="10">Transcriptional regulator, Fur family</fullName>
    </recommendedName>
</protein>
<comment type="similarity">
    <text evidence="1">Belongs to the Fur family.</text>
</comment>
<evidence type="ECO:0000256" key="1">
    <source>
        <dbReference type="ARBA" id="ARBA00007957"/>
    </source>
</evidence>
<name>F3QXE6_9BACT</name>
<dbReference type="STRING" id="762982.HMPREF9442_02881"/>
<proteinExistence type="inferred from homology"/>
<keyword evidence="6" id="KW-0804">Transcription</keyword>
<evidence type="ECO:0000256" key="4">
    <source>
        <dbReference type="ARBA" id="ARBA00023015"/>
    </source>
</evidence>
<accession>F3QXE6</accession>
<feature type="binding site" evidence="7">
    <location>
        <position position="128"/>
    </location>
    <ligand>
        <name>Zn(2+)</name>
        <dbReference type="ChEBI" id="CHEBI:29105"/>
    </ligand>
</feature>
<sequence length="171" mass="19309">MIKKIKPSPYYGIKHVPLSHGYIGGIYIMEEDIYLHKLNLRNVKPTAIRLFILRTMMEMNRAVSQPDLEEKLQTVDKSTIFRTISLFLDHHLIHAIDDGSGALKYAVCSDDCTCSVSDQHVHFYCEGCHRAFCFRSQAVPVVQAPEGFVLHGVNYVLKGLCPACAARIDKD</sequence>
<dbReference type="SUPFAM" id="SSF46785">
    <property type="entry name" value="Winged helix' DNA-binding domain"/>
    <property type="match status" value="1"/>
</dbReference>
<dbReference type="InterPro" id="IPR036388">
    <property type="entry name" value="WH-like_DNA-bd_sf"/>
</dbReference>
<keyword evidence="4" id="KW-0805">Transcription regulation</keyword>
<dbReference type="eggNOG" id="COG0735">
    <property type="taxonomic scope" value="Bacteria"/>
</dbReference>
<gene>
    <name evidence="8" type="ORF">HMPREF9442_02881</name>
</gene>
<feature type="binding site" evidence="7">
    <location>
        <position position="161"/>
    </location>
    <ligand>
        <name>Zn(2+)</name>
        <dbReference type="ChEBI" id="CHEBI:29105"/>
    </ligand>
</feature>
<dbReference type="InterPro" id="IPR002481">
    <property type="entry name" value="FUR"/>
</dbReference>
<organism evidence="8 9">
    <name type="scientific">Paraprevotella xylaniphila YIT 11841</name>
    <dbReference type="NCBI Taxonomy" id="762982"/>
    <lineage>
        <taxon>Bacteria</taxon>
        <taxon>Pseudomonadati</taxon>
        <taxon>Bacteroidota</taxon>
        <taxon>Bacteroidia</taxon>
        <taxon>Bacteroidales</taxon>
        <taxon>Prevotellaceae</taxon>
        <taxon>Paraprevotella</taxon>
    </lineage>
</organism>
<dbReference type="HOGENOM" id="CLU_096072_6_1_10"/>
<reference evidence="8 9" key="1">
    <citation type="submission" date="2011-02" db="EMBL/GenBank/DDBJ databases">
        <authorList>
            <person name="Weinstock G."/>
            <person name="Sodergren E."/>
            <person name="Clifton S."/>
            <person name="Fulton L."/>
            <person name="Fulton B."/>
            <person name="Courtney L."/>
            <person name="Fronick C."/>
            <person name="Harrison M."/>
            <person name="Strong C."/>
            <person name="Farmer C."/>
            <person name="Delahaunty K."/>
            <person name="Markovic C."/>
            <person name="Hall O."/>
            <person name="Minx P."/>
            <person name="Tomlinson C."/>
            <person name="Mitreva M."/>
            <person name="Hou S."/>
            <person name="Chen J."/>
            <person name="Wollam A."/>
            <person name="Pepin K.H."/>
            <person name="Johnson M."/>
            <person name="Bhonagiri V."/>
            <person name="Zhang X."/>
            <person name="Suruliraj S."/>
            <person name="Warren W."/>
            <person name="Chinwalla A."/>
            <person name="Mardis E.R."/>
            <person name="Wilson R.K."/>
        </authorList>
    </citation>
    <scope>NUCLEOTIDE SEQUENCE [LARGE SCALE GENOMIC DNA]</scope>
    <source>
        <strain evidence="8 9">YIT 11841</strain>
    </source>
</reference>
<comment type="caution">
    <text evidence="8">The sequence shown here is derived from an EMBL/GenBank/DDBJ whole genome shotgun (WGS) entry which is preliminary data.</text>
</comment>